<organism evidence="2">
    <name type="scientific">marine sediment metagenome</name>
    <dbReference type="NCBI Taxonomy" id="412755"/>
    <lineage>
        <taxon>unclassified sequences</taxon>
        <taxon>metagenomes</taxon>
        <taxon>ecological metagenomes</taxon>
    </lineage>
</organism>
<dbReference type="EMBL" id="BARS01044286">
    <property type="protein sequence ID" value="GAG34573.1"/>
    <property type="molecule type" value="Genomic_DNA"/>
</dbReference>
<keyword evidence="1" id="KW-1133">Transmembrane helix</keyword>
<feature type="transmembrane region" description="Helical" evidence="1">
    <location>
        <begin position="12"/>
        <end position="31"/>
    </location>
</feature>
<comment type="caution">
    <text evidence="2">The sequence shown here is derived from an EMBL/GenBank/DDBJ whole genome shotgun (WGS) entry which is preliminary data.</text>
</comment>
<sequence length="113" mass="12505">MEFKVFGMNFRLEVVIICMIIGAILGCHLFCSCSKVGVKEGLQMLNAAALDYKMSTGGPNSWSGKAEQYAKDMGNQNNLKKYQSYIGTPVPLPKGEMFMFADNEFKPECCPTT</sequence>
<keyword evidence="1" id="KW-0812">Transmembrane</keyword>
<reference evidence="2" key="1">
    <citation type="journal article" date="2014" name="Front. Microbiol.">
        <title>High frequency of phylogenetically diverse reductive dehalogenase-homologous genes in deep subseafloor sedimentary metagenomes.</title>
        <authorList>
            <person name="Kawai M."/>
            <person name="Futagami T."/>
            <person name="Toyoda A."/>
            <person name="Takaki Y."/>
            <person name="Nishi S."/>
            <person name="Hori S."/>
            <person name="Arai W."/>
            <person name="Tsubouchi T."/>
            <person name="Morono Y."/>
            <person name="Uchiyama I."/>
            <person name="Ito T."/>
            <person name="Fujiyama A."/>
            <person name="Inagaki F."/>
            <person name="Takami H."/>
        </authorList>
    </citation>
    <scope>NUCLEOTIDE SEQUENCE</scope>
    <source>
        <strain evidence="2">Expedition CK06-06</strain>
    </source>
</reference>
<feature type="non-terminal residue" evidence="2">
    <location>
        <position position="113"/>
    </location>
</feature>
<gene>
    <name evidence="2" type="ORF">S01H1_66939</name>
</gene>
<dbReference type="AlphaFoldDB" id="X0XD50"/>
<proteinExistence type="predicted"/>
<name>X0XD50_9ZZZZ</name>
<keyword evidence="1" id="KW-0472">Membrane</keyword>
<evidence type="ECO:0000313" key="2">
    <source>
        <dbReference type="EMBL" id="GAG34573.1"/>
    </source>
</evidence>
<dbReference type="PROSITE" id="PS51257">
    <property type="entry name" value="PROKAR_LIPOPROTEIN"/>
    <property type="match status" value="1"/>
</dbReference>
<protein>
    <submittedName>
        <fullName evidence="2">Uncharacterized protein</fullName>
    </submittedName>
</protein>
<accession>X0XD50</accession>
<evidence type="ECO:0000256" key="1">
    <source>
        <dbReference type="SAM" id="Phobius"/>
    </source>
</evidence>